<protein>
    <submittedName>
        <fullName evidence="8">Glycerol kinase</fullName>
    </submittedName>
</protein>
<reference evidence="8 9" key="1">
    <citation type="submission" date="2021-03" db="EMBL/GenBank/DDBJ databases">
        <title>Whole genome sequence of Jiella sp. MQZ13P-4.</title>
        <authorList>
            <person name="Tuo L."/>
        </authorList>
    </citation>
    <scope>NUCLEOTIDE SEQUENCE [LARGE SCALE GENOMIC DNA]</scope>
    <source>
        <strain evidence="8 9">MQZ13P-4</strain>
    </source>
</reference>
<keyword evidence="4 8" id="KW-0418">Kinase</keyword>
<gene>
    <name evidence="8" type="ORF">J1C47_05055</name>
</gene>
<dbReference type="InterPro" id="IPR018484">
    <property type="entry name" value="FGGY_N"/>
</dbReference>
<dbReference type="InterPro" id="IPR043129">
    <property type="entry name" value="ATPase_NBD"/>
</dbReference>
<dbReference type="Pfam" id="PF00370">
    <property type="entry name" value="FGGY_N"/>
    <property type="match status" value="1"/>
</dbReference>
<dbReference type="InterPro" id="IPR000577">
    <property type="entry name" value="Carb_kinase_FGGY"/>
</dbReference>
<keyword evidence="9" id="KW-1185">Reference proteome</keyword>
<dbReference type="PIRSF" id="PIRSF000538">
    <property type="entry name" value="GlpK"/>
    <property type="match status" value="1"/>
</dbReference>
<evidence type="ECO:0000259" key="6">
    <source>
        <dbReference type="Pfam" id="PF00370"/>
    </source>
</evidence>
<name>A0ABS3IZZ9_9HYPH</name>
<accession>A0ABS3IZZ9</accession>
<dbReference type="Pfam" id="PF02782">
    <property type="entry name" value="FGGY_C"/>
    <property type="match status" value="1"/>
</dbReference>
<organism evidence="8 9">
    <name type="scientific">Jiella sonneratiae</name>
    <dbReference type="NCBI Taxonomy" id="2816856"/>
    <lineage>
        <taxon>Bacteria</taxon>
        <taxon>Pseudomonadati</taxon>
        <taxon>Pseudomonadota</taxon>
        <taxon>Alphaproteobacteria</taxon>
        <taxon>Hyphomicrobiales</taxon>
        <taxon>Aurantimonadaceae</taxon>
        <taxon>Jiella</taxon>
    </lineage>
</organism>
<dbReference type="Gene3D" id="3.30.420.40">
    <property type="match status" value="2"/>
</dbReference>
<keyword evidence="3" id="KW-0547">Nucleotide-binding</keyword>
<sequence length="497" mass="51445">MARADAILAIDQGTSSTKCLLVDAAGAVVASGSAPLGESCPKPGWVEQDPEALWQSVAAAVAATLTGIDAGRVVAVGLSTQRESILLWDRRTGEAISPLLSWQDQRTSDLAGRLGTPAFRERVRRISGLPLDPMFSALKARWLLDAYDPGRDRSRAGELAIGTVDSWLVQKFGGGHAIEIGNASRTQLLDTARGVWSEELCEGFSIPAEVLPRVTPSTGPFPAVRGLPPLKEGTPVTAILGDSHAALYGHGVRMPGSVKATYGTGSSVMGLIGEPTGGMDAGTCLTIAWQVAGASPAFAAEGNIRSAGATLRWLADVFAMPMDRLIAEAVGSAPTDVCLVPAFNGLGAPYWDDGATALLSGFKLGTARATILRAGLESIPHQVADVVLSVERTTGSTITELHADGGPSANDALMQLQADLAGLTVMRPSVSASSAYGAARLAGLAAGVWNADEDAARQEVAMRFAPQVAEADRTARRATWHRAVERALTAGRGGAGA</sequence>
<keyword evidence="5" id="KW-0067">ATP-binding</keyword>
<feature type="domain" description="Carbohydrate kinase FGGY C-terminal" evidence="7">
    <location>
        <begin position="259"/>
        <end position="446"/>
    </location>
</feature>
<keyword evidence="2" id="KW-0808">Transferase</keyword>
<dbReference type="RefSeq" id="WP_207349633.1">
    <property type="nucleotide sequence ID" value="NZ_JAFMPY010000004.1"/>
</dbReference>
<comment type="similarity">
    <text evidence="1">Belongs to the FGGY kinase family.</text>
</comment>
<evidence type="ECO:0000313" key="9">
    <source>
        <dbReference type="Proteomes" id="UP000664288"/>
    </source>
</evidence>
<evidence type="ECO:0000256" key="4">
    <source>
        <dbReference type="ARBA" id="ARBA00022777"/>
    </source>
</evidence>
<dbReference type="InterPro" id="IPR018485">
    <property type="entry name" value="FGGY_C"/>
</dbReference>
<evidence type="ECO:0000256" key="1">
    <source>
        <dbReference type="ARBA" id="ARBA00009156"/>
    </source>
</evidence>
<evidence type="ECO:0000256" key="5">
    <source>
        <dbReference type="ARBA" id="ARBA00022840"/>
    </source>
</evidence>
<comment type="caution">
    <text evidence="8">The sequence shown here is derived from an EMBL/GenBank/DDBJ whole genome shotgun (WGS) entry which is preliminary data.</text>
</comment>
<feature type="domain" description="Carbohydrate kinase FGGY N-terminal" evidence="6">
    <location>
        <begin position="7"/>
        <end position="249"/>
    </location>
</feature>
<proteinExistence type="inferred from homology"/>
<dbReference type="GO" id="GO:0016301">
    <property type="term" value="F:kinase activity"/>
    <property type="evidence" value="ECO:0007669"/>
    <property type="project" value="UniProtKB-KW"/>
</dbReference>
<evidence type="ECO:0000313" key="8">
    <source>
        <dbReference type="EMBL" id="MBO0903000.1"/>
    </source>
</evidence>
<evidence type="ECO:0000256" key="2">
    <source>
        <dbReference type="ARBA" id="ARBA00022679"/>
    </source>
</evidence>
<dbReference type="Proteomes" id="UP000664288">
    <property type="component" value="Unassembled WGS sequence"/>
</dbReference>
<dbReference type="EMBL" id="JAFMPY010000004">
    <property type="protein sequence ID" value="MBO0903000.1"/>
    <property type="molecule type" value="Genomic_DNA"/>
</dbReference>
<dbReference type="PANTHER" id="PTHR10196:SF69">
    <property type="entry name" value="GLYCEROL KINASE"/>
    <property type="match status" value="1"/>
</dbReference>
<dbReference type="PANTHER" id="PTHR10196">
    <property type="entry name" value="SUGAR KINASE"/>
    <property type="match status" value="1"/>
</dbReference>
<evidence type="ECO:0000259" key="7">
    <source>
        <dbReference type="Pfam" id="PF02782"/>
    </source>
</evidence>
<evidence type="ECO:0000256" key="3">
    <source>
        <dbReference type="ARBA" id="ARBA00022741"/>
    </source>
</evidence>
<dbReference type="SUPFAM" id="SSF53067">
    <property type="entry name" value="Actin-like ATPase domain"/>
    <property type="match status" value="2"/>
</dbReference>